<protein>
    <submittedName>
        <fullName evidence="1">DUF1349 domain-containing protein</fullName>
    </submittedName>
</protein>
<sequence>MTVNVMILENSIADDFKWLNPPKHYQLDENGITISPFAQTDFIRSYNSTVADNASFYFTQVEGDFCFQAEVHCLLVGKYDAGALMIRSDEEHWAKLCIERCADDGVSIVSVVTNSWSDDTNNECLASAHCHLRVIRQGDLIAFHYSLDGKVWRFVRKFPINWRETLQIGVAAQAPFVDGAEIEFSHIQLGLNTIRNFRDGS</sequence>
<accession>A0A3N3DWL3</accession>
<evidence type="ECO:0000313" key="1">
    <source>
        <dbReference type="EMBL" id="ROV58883.1"/>
    </source>
</evidence>
<comment type="caution">
    <text evidence="1">The sequence shown here is derived from an EMBL/GenBank/DDBJ whole genome shotgun (WGS) entry which is preliminary data.</text>
</comment>
<dbReference type="RefSeq" id="WP_123782895.1">
    <property type="nucleotide sequence ID" value="NZ_RKIK01000059.1"/>
</dbReference>
<dbReference type="InterPro" id="IPR013320">
    <property type="entry name" value="ConA-like_dom_sf"/>
</dbReference>
<dbReference type="Pfam" id="PF07081">
    <property type="entry name" value="DUF1349"/>
    <property type="match status" value="1"/>
</dbReference>
<gene>
    <name evidence="1" type="ORF">EGH82_16250</name>
</gene>
<dbReference type="PANTHER" id="PTHR35332">
    <property type="entry name" value="REGULATION OF ENOLASE PROTEIN 1"/>
    <property type="match status" value="1"/>
</dbReference>
<dbReference type="SUPFAM" id="SSF49899">
    <property type="entry name" value="Concanavalin A-like lectins/glucanases"/>
    <property type="match status" value="1"/>
</dbReference>
<dbReference type="Proteomes" id="UP000278792">
    <property type="component" value="Unassembled WGS sequence"/>
</dbReference>
<organism evidence="1 2">
    <name type="scientific">Vibrio ponticus</name>
    <dbReference type="NCBI Taxonomy" id="265668"/>
    <lineage>
        <taxon>Bacteria</taxon>
        <taxon>Pseudomonadati</taxon>
        <taxon>Pseudomonadota</taxon>
        <taxon>Gammaproteobacteria</taxon>
        <taxon>Vibrionales</taxon>
        <taxon>Vibrionaceae</taxon>
        <taxon>Vibrio</taxon>
    </lineage>
</organism>
<dbReference type="Gene3D" id="2.60.120.200">
    <property type="match status" value="1"/>
</dbReference>
<dbReference type="AlphaFoldDB" id="A0A3N3DWL3"/>
<dbReference type="PANTHER" id="PTHR35332:SF2">
    <property type="entry name" value="REGULATION OF ENOLASE PROTEIN 1"/>
    <property type="match status" value="1"/>
</dbReference>
<reference evidence="1 2" key="1">
    <citation type="submission" date="2018-11" db="EMBL/GenBank/DDBJ databases">
        <title>Vibrio ponticus strain CAIM 1751 pathogenic for the snapper Lutjanus guttatus.</title>
        <authorList>
            <person name="Soto-Rodriguez S."/>
            <person name="Lozano-Olvera R."/>
            <person name="Gomez-Gil B."/>
        </authorList>
    </citation>
    <scope>NUCLEOTIDE SEQUENCE [LARGE SCALE GENOMIC DNA]</scope>
    <source>
        <strain evidence="1 2">CAIM 1751</strain>
    </source>
</reference>
<proteinExistence type="predicted"/>
<dbReference type="InterPro" id="IPR009784">
    <property type="entry name" value="DUF1349"/>
</dbReference>
<dbReference type="EMBL" id="RKIK01000059">
    <property type="protein sequence ID" value="ROV58883.1"/>
    <property type="molecule type" value="Genomic_DNA"/>
</dbReference>
<evidence type="ECO:0000313" key="2">
    <source>
        <dbReference type="Proteomes" id="UP000278792"/>
    </source>
</evidence>
<name>A0A3N3DWL3_9VIBR</name>